<dbReference type="AlphaFoldDB" id="A0A7G9WD91"/>
<dbReference type="CDD" id="cd02696">
    <property type="entry name" value="MurNAc-LAA"/>
    <property type="match status" value="1"/>
</dbReference>
<evidence type="ECO:0000313" key="4">
    <source>
        <dbReference type="Proteomes" id="UP000516160"/>
    </source>
</evidence>
<dbReference type="SUPFAM" id="SSF53187">
    <property type="entry name" value="Zn-dependent exopeptidases"/>
    <property type="match status" value="1"/>
</dbReference>
<keyword evidence="1" id="KW-0378">Hydrolase</keyword>
<proteinExistence type="predicted"/>
<dbReference type="GO" id="GO:0030288">
    <property type="term" value="C:outer membrane-bounded periplasmic space"/>
    <property type="evidence" value="ECO:0007669"/>
    <property type="project" value="TreeGrafter"/>
</dbReference>
<evidence type="ECO:0000256" key="1">
    <source>
        <dbReference type="ARBA" id="ARBA00022801"/>
    </source>
</evidence>
<dbReference type="PANTHER" id="PTHR30404">
    <property type="entry name" value="N-ACETYLMURAMOYL-L-ALANINE AMIDASE"/>
    <property type="match status" value="1"/>
</dbReference>
<evidence type="ECO:0000313" key="3">
    <source>
        <dbReference type="EMBL" id="QNO16653.1"/>
    </source>
</evidence>
<reference evidence="3 4" key="1">
    <citation type="submission" date="2020-07" db="EMBL/GenBank/DDBJ databases">
        <title>Alkalicella. sp. LB2 genome.</title>
        <authorList>
            <person name="Postec A."/>
            <person name="Quemeneur M."/>
        </authorList>
    </citation>
    <scope>NUCLEOTIDE SEQUENCE [LARGE SCALE GENOMIC DNA]</scope>
    <source>
        <strain evidence="3 4">LB2</strain>
    </source>
</reference>
<gene>
    <name evidence="3" type="ORF">HYG86_08940</name>
</gene>
<dbReference type="EMBL" id="CP058559">
    <property type="protein sequence ID" value="QNO16653.1"/>
    <property type="molecule type" value="Genomic_DNA"/>
</dbReference>
<dbReference type="InterPro" id="IPR050695">
    <property type="entry name" value="N-acetylmuramoyl_amidase_3"/>
</dbReference>
<dbReference type="PANTHER" id="PTHR30404:SF0">
    <property type="entry name" value="N-ACETYLMURAMOYL-L-ALANINE AMIDASE AMIC"/>
    <property type="match status" value="1"/>
</dbReference>
<dbReference type="InterPro" id="IPR002508">
    <property type="entry name" value="MurNAc-LAA_cat"/>
</dbReference>
<sequence>MIEVQLEDEYQSTIEKSGGEVLVIIKKKDAAGPTPPDEQKLLLDGLTIVIDPGHGGTSVGAVGPRGTREKDVVLSTSLIIEKMLVQLGANVLLTRRTDKNVSLAERVNIANKNNADVFVSVHYNGFSDPSANGTETYWHTRGSNQSSRLASTVQNYLIKKLQRRNRGVKQANFYVLRETKMPAILIEPLFLTNPTEETLIRNEANQKLVAEAVVEGLVEIYS</sequence>
<dbReference type="SMART" id="SM00646">
    <property type="entry name" value="Ami_3"/>
    <property type="match status" value="1"/>
</dbReference>
<dbReference type="KEGG" id="acae:HYG86_08940"/>
<name>A0A7G9WD91_ALKCA</name>
<dbReference type="Gene3D" id="3.40.630.40">
    <property type="entry name" value="Zn-dependent exopeptidases"/>
    <property type="match status" value="1"/>
</dbReference>
<evidence type="ECO:0000259" key="2">
    <source>
        <dbReference type="SMART" id="SM00646"/>
    </source>
</evidence>
<dbReference type="Proteomes" id="UP000516160">
    <property type="component" value="Chromosome"/>
</dbReference>
<accession>A0A7G9WD91</accession>
<dbReference type="Pfam" id="PF01520">
    <property type="entry name" value="Amidase_3"/>
    <property type="match status" value="1"/>
</dbReference>
<organism evidence="3 4">
    <name type="scientific">Alkalicella caledoniensis</name>
    <dbReference type="NCBI Taxonomy" id="2731377"/>
    <lineage>
        <taxon>Bacteria</taxon>
        <taxon>Bacillati</taxon>
        <taxon>Bacillota</taxon>
        <taxon>Clostridia</taxon>
        <taxon>Eubacteriales</taxon>
        <taxon>Proteinivoracaceae</taxon>
        <taxon>Alkalicella</taxon>
    </lineage>
</organism>
<keyword evidence="4" id="KW-1185">Reference proteome</keyword>
<dbReference type="GO" id="GO:0009253">
    <property type="term" value="P:peptidoglycan catabolic process"/>
    <property type="evidence" value="ECO:0007669"/>
    <property type="project" value="InterPro"/>
</dbReference>
<feature type="domain" description="MurNAc-LAA" evidence="2">
    <location>
        <begin position="107"/>
        <end position="218"/>
    </location>
</feature>
<protein>
    <submittedName>
        <fullName evidence="3">N-acetylmuramoyl-L-alanine amidase</fullName>
    </submittedName>
</protein>
<dbReference type="GO" id="GO:0008745">
    <property type="term" value="F:N-acetylmuramoyl-L-alanine amidase activity"/>
    <property type="evidence" value="ECO:0007669"/>
    <property type="project" value="InterPro"/>
</dbReference>